<name>A0A401IMG1_APHSA</name>
<proteinExistence type="predicted"/>
<dbReference type="Proteomes" id="UP000287247">
    <property type="component" value="Unassembled WGS sequence"/>
</dbReference>
<accession>A0A401IMG1</accession>
<gene>
    <name evidence="1" type="ORF">AsFPU1_3860</name>
</gene>
<evidence type="ECO:0000313" key="1">
    <source>
        <dbReference type="EMBL" id="GBF82431.1"/>
    </source>
</evidence>
<evidence type="ECO:0008006" key="3">
    <source>
        <dbReference type="Google" id="ProtNLM"/>
    </source>
</evidence>
<dbReference type="AlphaFoldDB" id="A0A401IMG1"/>
<dbReference type="InterPro" id="IPR025477">
    <property type="entry name" value="DUF4327"/>
</dbReference>
<evidence type="ECO:0000313" key="2">
    <source>
        <dbReference type="Proteomes" id="UP000287247"/>
    </source>
</evidence>
<dbReference type="EMBL" id="BDQK01000016">
    <property type="protein sequence ID" value="GBF82431.1"/>
    <property type="molecule type" value="Genomic_DNA"/>
</dbReference>
<sequence>MLASQKIFMSLTTLSPRPTTHYSIGLIRDEVRQLVEKGTVSRHQPLYVLCEYIPAREWVGVECELERCDYLLRDQIGDLIACENWDSD</sequence>
<reference evidence="2" key="1">
    <citation type="submission" date="2017-05" db="EMBL/GenBank/DDBJ databases">
        <title>Physiological properties and genetic analysis related to exopolysaccharide production of fresh-water unicellular cyanobacterium Aphanothece sacrum, Suizenji Nori, that has been cultured as a food source in Japan.</title>
        <authorList>
            <person name="Kanesaki Y."/>
            <person name="Yoshikawa S."/>
            <person name="Ohki K."/>
        </authorList>
    </citation>
    <scope>NUCLEOTIDE SEQUENCE [LARGE SCALE GENOMIC DNA]</scope>
    <source>
        <strain evidence="2">FPU1</strain>
    </source>
</reference>
<protein>
    <recommendedName>
        <fullName evidence="3">DUF4327 domain-containing protein</fullName>
    </recommendedName>
</protein>
<keyword evidence="2" id="KW-1185">Reference proteome</keyword>
<organism evidence="1 2">
    <name type="scientific">Aphanothece sacrum FPU1</name>
    <dbReference type="NCBI Taxonomy" id="1920663"/>
    <lineage>
        <taxon>Bacteria</taxon>
        <taxon>Bacillati</taxon>
        <taxon>Cyanobacteriota</taxon>
        <taxon>Cyanophyceae</taxon>
        <taxon>Oscillatoriophycideae</taxon>
        <taxon>Chroococcales</taxon>
        <taxon>Aphanothecaceae</taxon>
        <taxon>Aphanothece</taxon>
    </lineage>
</organism>
<comment type="caution">
    <text evidence="1">The sequence shown here is derived from an EMBL/GenBank/DDBJ whole genome shotgun (WGS) entry which is preliminary data.</text>
</comment>
<dbReference type="Pfam" id="PF14217">
    <property type="entry name" value="DUF4327"/>
    <property type="match status" value="1"/>
</dbReference>